<proteinExistence type="predicted"/>
<organism evidence="2 3">
    <name type="scientific">Timema podura</name>
    <name type="common">Walking stick</name>
    <dbReference type="NCBI Taxonomy" id="61482"/>
    <lineage>
        <taxon>Eukaryota</taxon>
        <taxon>Metazoa</taxon>
        <taxon>Ecdysozoa</taxon>
        <taxon>Arthropoda</taxon>
        <taxon>Hexapoda</taxon>
        <taxon>Insecta</taxon>
        <taxon>Pterygota</taxon>
        <taxon>Neoptera</taxon>
        <taxon>Polyneoptera</taxon>
        <taxon>Phasmatodea</taxon>
        <taxon>Timematodea</taxon>
        <taxon>Timematoidea</taxon>
        <taxon>Timematidae</taxon>
        <taxon>Timema</taxon>
    </lineage>
</organism>
<evidence type="ECO:0000313" key="2">
    <source>
        <dbReference type="EMBL" id="CAG2059033.1"/>
    </source>
</evidence>
<feature type="domain" description="Peptidase M41" evidence="1">
    <location>
        <begin position="1"/>
        <end position="84"/>
    </location>
</feature>
<dbReference type="InterPro" id="IPR037219">
    <property type="entry name" value="Peptidase_M41-like"/>
</dbReference>
<dbReference type="Proteomes" id="UP001153148">
    <property type="component" value="Unassembled WGS sequence"/>
</dbReference>
<keyword evidence="3" id="KW-1185">Reference proteome</keyword>
<dbReference type="InterPro" id="IPR000642">
    <property type="entry name" value="Peptidase_M41"/>
</dbReference>
<gene>
    <name evidence="2" type="ORF">TPAB3V08_LOCUS5999</name>
</gene>
<dbReference type="SUPFAM" id="SSF140990">
    <property type="entry name" value="FtsH protease domain-like"/>
    <property type="match status" value="1"/>
</dbReference>
<evidence type="ECO:0000259" key="1">
    <source>
        <dbReference type="Pfam" id="PF01434"/>
    </source>
</evidence>
<dbReference type="EMBL" id="CAJPIN010008558">
    <property type="protein sequence ID" value="CAG2059033.1"/>
    <property type="molecule type" value="Genomic_DNA"/>
</dbReference>
<dbReference type="PANTHER" id="PTHR23076:SF97">
    <property type="entry name" value="ATP-DEPENDENT ZINC METALLOPROTEASE YME1L1"/>
    <property type="match status" value="1"/>
</dbReference>
<reference evidence="2" key="1">
    <citation type="submission" date="2021-03" db="EMBL/GenBank/DDBJ databases">
        <authorList>
            <person name="Tran Van P."/>
        </authorList>
    </citation>
    <scope>NUCLEOTIDE SEQUENCE</scope>
</reference>
<evidence type="ECO:0000313" key="3">
    <source>
        <dbReference type="Proteomes" id="UP001153148"/>
    </source>
</evidence>
<comment type="caution">
    <text evidence="2">The sequence shown here is derived from an EMBL/GenBank/DDBJ whole genome shotgun (WGS) entry which is preliminary data.</text>
</comment>
<dbReference type="Pfam" id="PF01434">
    <property type="entry name" value="Peptidase_M41"/>
    <property type="match status" value="1"/>
</dbReference>
<name>A0ABN7NTB7_TIMPD</name>
<dbReference type="Gene3D" id="1.20.58.760">
    <property type="entry name" value="Peptidase M41"/>
    <property type="match status" value="1"/>
</dbReference>
<dbReference type="PANTHER" id="PTHR23076">
    <property type="entry name" value="METALLOPROTEASE M41 FTSH"/>
    <property type="match status" value="1"/>
</dbReference>
<protein>
    <recommendedName>
        <fullName evidence="1">Peptidase M41 domain-containing protein</fullName>
    </recommendedName>
</protein>
<accession>A0ABN7NTB7</accession>
<sequence length="97" mass="11001">MVKDWGMSEKAGLRTYDGNNGSFVTVNEVSPNTNDLIDTEIKRIMMESYDRAKTILKTHHKEHKMLAEALLKYETLDADDIKAIMKGKDTPDKTLLA</sequence>